<dbReference type="EMBL" id="AWET01000036">
    <property type="protein sequence ID" value="ERK00659.1"/>
    <property type="molecule type" value="Genomic_DNA"/>
</dbReference>
<reference evidence="1 2" key="1">
    <citation type="submission" date="2013-08" db="EMBL/GenBank/DDBJ databases">
        <authorList>
            <person name="Durkin A.S."/>
            <person name="Haft D.R."/>
            <person name="McCorrison J."/>
            <person name="Torralba M."/>
            <person name="Gillis M."/>
            <person name="Haft D.H."/>
            <person name="Methe B."/>
            <person name="Sutton G."/>
            <person name="Nelson K.E."/>
        </authorList>
    </citation>
    <scope>NUCLEOTIDE SEQUENCE [LARGE SCALE GENOMIC DNA]</scope>
    <source>
        <strain evidence="1 2">F0068</strain>
    </source>
</reference>
<proteinExistence type="predicted"/>
<dbReference type="PATRIC" id="fig|1081904.3.peg.1617"/>
<comment type="caution">
    <text evidence="1">The sequence shown here is derived from an EMBL/GenBank/DDBJ whole genome shotgun (WGS) entry which is preliminary data.</text>
</comment>
<dbReference type="AlphaFoldDB" id="U2MN17"/>
<evidence type="ECO:0000313" key="2">
    <source>
        <dbReference type="Proteomes" id="UP000016600"/>
    </source>
</evidence>
<organism evidence="1 2">
    <name type="scientific">Hoylesella pleuritidis F0068</name>
    <dbReference type="NCBI Taxonomy" id="1081904"/>
    <lineage>
        <taxon>Bacteria</taxon>
        <taxon>Pseudomonadati</taxon>
        <taxon>Bacteroidota</taxon>
        <taxon>Bacteroidia</taxon>
        <taxon>Bacteroidales</taxon>
        <taxon>Prevotellaceae</taxon>
        <taxon>Hoylesella</taxon>
    </lineage>
</organism>
<sequence length="298" mass="36011">MGKIFRRIRDSVFRVFERRDLTPWEQIPREHPPIYGVYHILMGAGWQALAARQFDNLRQSGLLAATDRLFISCITQHEEDVVALREMVGCERVEVISYTNDPCRYEYPALAFIQSLCKRETCLVYYFHSKGITYQSVTADDRAFQLFVHKIRSWREMLEHFIFFKWNVAVNALCNGFDTYGCYRWPPKDYRMYSGSFWWARSSYVRQLPEFNPSVIRQNRFYSEVWLFERVHNAFSAFDTIADLYFVDIPRSIYDDGKPRRWDVIRFVVAYNWRKIQKHLLHYNYKVRCQKRFQQLKK</sequence>
<dbReference type="RefSeq" id="WP_021584217.1">
    <property type="nucleotide sequence ID" value="NZ_AWET01000036.1"/>
</dbReference>
<protein>
    <recommendedName>
        <fullName evidence="3">Rhamnan synthesis protein F</fullName>
    </recommendedName>
</protein>
<name>U2MN17_9BACT</name>
<dbReference type="Proteomes" id="UP000016600">
    <property type="component" value="Unassembled WGS sequence"/>
</dbReference>
<evidence type="ECO:0000313" key="1">
    <source>
        <dbReference type="EMBL" id="ERK00659.1"/>
    </source>
</evidence>
<keyword evidence="2" id="KW-1185">Reference proteome</keyword>
<gene>
    <name evidence="1" type="ORF">HMPREF1218_0575</name>
</gene>
<evidence type="ECO:0008006" key="3">
    <source>
        <dbReference type="Google" id="ProtNLM"/>
    </source>
</evidence>
<accession>U2MN17</accession>